<dbReference type="STRING" id="363754.RHSP_32197"/>
<keyword evidence="3" id="KW-1185">Reference proteome</keyword>
<feature type="transmembrane region" description="Helical" evidence="1">
    <location>
        <begin position="12"/>
        <end position="31"/>
    </location>
</feature>
<dbReference type="Proteomes" id="UP000012429">
    <property type="component" value="Unassembled WGS sequence"/>
</dbReference>
<accession>N6U777</accession>
<proteinExistence type="predicted"/>
<protein>
    <recommendedName>
        <fullName evidence="4">Transmembrane protein</fullName>
    </recommendedName>
</protein>
<dbReference type="EMBL" id="AQHN01000072">
    <property type="protein sequence ID" value="ENN86093.1"/>
    <property type="molecule type" value="Genomic_DNA"/>
</dbReference>
<gene>
    <name evidence="2" type="ORF">RHSP_32197</name>
</gene>
<dbReference type="OrthoDB" id="8117504at2"/>
<dbReference type="RefSeq" id="WP_004121306.1">
    <property type="nucleotide sequence ID" value="NZ_AQHN01000072.1"/>
</dbReference>
<reference evidence="2 3" key="1">
    <citation type="journal article" date="2012" name="BMC Genomics">
        <title>Genomic basis of broad host range and environmental adaptability of Rhizobium tropici CIAT 899 and Rhizobium sp. PRF 81 which are used in inoculants for common bean (Phaseolus vulgaris L.).</title>
        <authorList>
            <person name="Ormeno-Orrillo E."/>
            <person name="Menna P."/>
            <person name="Almeida L.G."/>
            <person name="Ollero F.J."/>
            <person name="Nicolas M.F."/>
            <person name="Pains Rodrigues E."/>
            <person name="Shigueyoshi Nakatani A."/>
            <person name="Silva Batista J.S."/>
            <person name="Oliveira Chueire L.M."/>
            <person name="Souza R.C."/>
            <person name="Ribeiro Vasconcelos A.T."/>
            <person name="Megias M."/>
            <person name="Hungria M."/>
            <person name="Martinez-Romero E."/>
        </authorList>
    </citation>
    <scope>NUCLEOTIDE SEQUENCE [LARGE SCALE GENOMIC DNA]</scope>
    <source>
        <strain evidence="2 3">PRF 81</strain>
    </source>
</reference>
<sequence>MNVSLTWENLWMVAGGIVTIIVTAFAVWKFFRAEVEKVETKVAATTKELADYKTHVAETYISKAGHRETTDQVLRAIEGLGGRIDSLFQSLPSSRRSRGSQE</sequence>
<organism evidence="2 3">
    <name type="scientific">Rhizobium freirei PRF 81</name>
    <dbReference type="NCBI Taxonomy" id="363754"/>
    <lineage>
        <taxon>Bacteria</taxon>
        <taxon>Pseudomonadati</taxon>
        <taxon>Pseudomonadota</taxon>
        <taxon>Alphaproteobacteria</taxon>
        <taxon>Hyphomicrobiales</taxon>
        <taxon>Rhizobiaceae</taxon>
        <taxon>Rhizobium/Agrobacterium group</taxon>
        <taxon>Rhizobium</taxon>
    </lineage>
</organism>
<evidence type="ECO:0000313" key="2">
    <source>
        <dbReference type="EMBL" id="ENN86093.1"/>
    </source>
</evidence>
<name>N6U777_9HYPH</name>
<evidence type="ECO:0008006" key="4">
    <source>
        <dbReference type="Google" id="ProtNLM"/>
    </source>
</evidence>
<keyword evidence="1" id="KW-1133">Transmembrane helix</keyword>
<keyword evidence="1" id="KW-0472">Membrane</keyword>
<keyword evidence="1" id="KW-0812">Transmembrane</keyword>
<evidence type="ECO:0000256" key="1">
    <source>
        <dbReference type="SAM" id="Phobius"/>
    </source>
</evidence>
<comment type="caution">
    <text evidence="2">The sequence shown here is derived from an EMBL/GenBank/DDBJ whole genome shotgun (WGS) entry which is preliminary data.</text>
</comment>
<evidence type="ECO:0000313" key="3">
    <source>
        <dbReference type="Proteomes" id="UP000012429"/>
    </source>
</evidence>
<dbReference type="PATRIC" id="fig|363754.4.peg.4048"/>
<dbReference type="AlphaFoldDB" id="N6U777"/>